<evidence type="ECO:0000256" key="1">
    <source>
        <dbReference type="SAM" id="MobiDB-lite"/>
    </source>
</evidence>
<evidence type="ECO:0000313" key="3">
    <source>
        <dbReference type="Proteomes" id="UP000494165"/>
    </source>
</evidence>
<name>A0A8S1DZ85_9INSE</name>
<gene>
    <name evidence="2" type="ORF">CLODIP_2_CD02112</name>
</gene>
<accession>A0A8S1DZ85</accession>
<organism evidence="2 3">
    <name type="scientific">Cloeon dipterum</name>
    <dbReference type="NCBI Taxonomy" id="197152"/>
    <lineage>
        <taxon>Eukaryota</taxon>
        <taxon>Metazoa</taxon>
        <taxon>Ecdysozoa</taxon>
        <taxon>Arthropoda</taxon>
        <taxon>Hexapoda</taxon>
        <taxon>Insecta</taxon>
        <taxon>Pterygota</taxon>
        <taxon>Palaeoptera</taxon>
        <taxon>Ephemeroptera</taxon>
        <taxon>Pisciforma</taxon>
        <taxon>Baetidae</taxon>
        <taxon>Cloeon</taxon>
    </lineage>
</organism>
<dbReference type="Proteomes" id="UP000494165">
    <property type="component" value="Unassembled WGS sequence"/>
</dbReference>
<feature type="compositionally biased region" description="Acidic residues" evidence="1">
    <location>
        <begin position="199"/>
        <end position="208"/>
    </location>
</feature>
<proteinExistence type="predicted"/>
<evidence type="ECO:0008006" key="4">
    <source>
        <dbReference type="Google" id="ProtNLM"/>
    </source>
</evidence>
<sequence>MADGDQDQPSRQDGPRRGKRPDPFNPNGPLSFDEYLQRWAFHFRVQKITDADEKRDNFVDSQDDKTFSIISKICTPTSPEETSFETIMTRLSQNFMRNEPQKIVYQDQFNQRIQGPQEPAVEYIAELSSLATKCGLKVREELLVPKIISGLKNMKLKEEFLAEESEKLTWDYVTAKIYAHERSAVSAQSLSNPPAVHQEEEESDEGQEEAVTNYLLQIEAMPNAKQKKIELRIPLAGRELTMEVDTGATYSLIGWPTFVEYFPDVNCLQPSEVKMKAWGQNGDIRAAKI</sequence>
<dbReference type="EMBL" id="CADEPI010000485">
    <property type="protein sequence ID" value="CAB3386466.1"/>
    <property type="molecule type" value="Genomic_DNA"/>
</dbReference>
<evidence type="ECO:0000313" key="2">
    <source>
        <dbReference type="EMBL" id="CAB3386466.1"/>
    </source>
</evidence>
<feature type="region of interest" description="Disordered" evidence="1">
    <location>
        <begin position="1"/>
        <end position="29"/>
    </location>
</feature>
<comment type="caution">
    <text evidence="2">The sequence shown here is derived from an EMBL/GenBank/DDBJ whole genome shotgun (WGS) entry which is preliminary data.</text>
</comment>
<reference evidence="2 3" key="1">
    <citation type="submission" date="2020-04" db="EMBL/GenBank/DDBJ databases">
        <authorList>
            <person name="Alioto T."/>
            <person name="Alioto T."/>
            <person name="Gomez Garrido J."/>
        </authorList>
    </citation>
    <scope>NUCLEOTIDE SEQUENCE [LARGE SCALE GENOMIC DNA]</scope>
</reference>
<dbReference type="AlphaFoldDB" id="A0A8S1DZ85"/>
<feature type="compositionally biased region" description="Basic and acidic residues" evidence="1">
    <location>
        <begin position="8"/>
        <end position="22"/>
    </location>
</feature>
<feature type="region of interest" description="Disordered" evidence="1">
    <location>
        <begin position="188"/>
        <end position="209"/>
    </location>
</feature>
<dbReference type="OrthoDB" id="427924at2759"/>
<protein>
    <recommendedName>
        <fullName evidence="4">Retrotransposon gag domain-containing protein</fullName>
    </recommendedName>
</protein>
<keyword evidence="3" id="KW-1185">Reference proteome</keyword>